<proteinExistence type="predicted"/>
<dbReference type="PROSITE" id="PS51257">
    <property type="entry name" value="PROKAR_LIPOPROTEIN"/>
    <property type="match status" value="1"/>
</dbReference>
<dbReference type="InterPro" id="IPR036866">
    <property type="entry name" value="RibonucZ/Hydroxyglut_hydro"/>
</dbReference>
<dbReference type="Proteomes" id="UP000658980">
    <property type="component" value="Unassembled WGS sequence"/>
</dbReference>
<dbReference type="SMART" id="SM00849">
    <property type="entry name" value="Lactamase_B"/>
    <property type="match status" value="1"/>
</dbReference>
<dbReference type="Gene3D" id="3.60.15.10">
    <property type="entry name" value="Ribonuclease Z/Hydroxyacylglutathione hydrolase-like"/>
    <property type="match status" value="1"/>
</dbReference>
<comment type="caution">
    <text evidence="3">The sequence shown here is derived from an EMBL/GenBank/DDBJ whole genome shotgun (WGS) entry which is preliminary data.</text>
</comment>
<evidence type="ECO:0000256" key="1">
    <source>
        <dbReference type="SAM" id="MobiDB-lite"/>
    </source>
</evidence>
<protein>
    <submittedName>
        <fullName evidence="3">MBL fold metallo-hydrolase</fullName>
    </submittedName>
</protein>
<dbReference type="InterPro" id="IPR035681">
    <property type="entry name" value="ComA-like_MBL"/>
</dbReference>
<name>A0ABR8WDT5_9BACL</name>
<dbReference type="PANTHER" id="PTHR30619:SF7">
    <property type="entry name" value="BETA-LACTAMASE DOMAIN PROTEIN"/>
    <property type="match status" value="1"/>
</dbReference>
<dbReference type="Pfam" id="PF00753">
    <property type="entry name" value="Lactamase_B"/>
    <property type="match status" value="1"/>
</dbReference>
<dbReference type="Pfam" id="PF12836">
    <property type="entry name" value="HHH_3"/>
    <property type="match status" value="1"/>
</dbReference>
<keyword evidence="4" id="KW-1185">Reference proteome</keyword>
<dbReference type="SUPFAM" id="SSF56281">
    <property type="entry name" value="Metallo-hydrolase/oxidoreductase"/>
    <property type="match status" value="1"/>
</dbReference>
<dbReference type="EMBL" id="JACSPU010000003">
    <property type="protein sequence ID" value="MBD8015180.1"/>
    <property type="molecule type" value="Genomic_DNA"/>
</dbReference>
<evidence type="ECO:0000313" key="4">
    <source>
        <dbReference type="Proteomes" id="UP000658980"/>
    </source>
</evidence>
<feature type="domain" description="Metallo-beta-lactamase" evidence="2">
    <location>
        <begin position="78"/>
        <end position="268"/>
    </location>
</feature>
<evidence type="ECO:0000313" key="3">
    <source>
        <dbReference type="EMBL" id="MBD8015180.1"/>
    </source>
</evidence>
<evidence type="ECO:0000259" key="2">
    <source>
        <dbReference type="SMART" id="SM00849"/>
    </source>
</evidence>
<dbReference type="InterPro" id="IPR052159">
    <property type="entry name" value="Competence_DNA_uptake"/>
</dbReference>
<reference evidence="3 4" key="1">
    <citation type="submission" date="2020-08" db="EMBL/GenBank/DDBJ databases">
        <title>A Genomic Blueprint of the Chicken Gut Microbiome.</title>
        <authorList>
            <person name="Gilroy R."/>
            <person name="Ravi A."/>
            <person name="Getino M."/>
            <person name="Pursley I."/>
            <person name="Horton D.L."/>
            <person name="Alikhan N.-F."/>
            <person name="Baker D."/>
            <person name="Gharbi K."/>
            <person name="Hall N."/>
            <person name="Watson M."/>
            <person name="Adriaenssens E.M."/>
            <person name="Foster-Nyarko E."/>
            <person name="Jarju S."/>
            <person name="Secka A."/>
            <person name="Antonio M."/>
            <person name="Oren A."/>
            <person name="Chaudhuri R."/>
            <person name="La Ragione R.M."/>
            <person name="Hildebrand F."/>
            <person name="Pallen M.J."/>
        </authorList>
    </citation>
    <scope>NUCLEOTIDE SEQUENCE [LARGE SCALE GENOMIC DNA]</scope>
    <source>
        <strain evidence="3 4">Sa1BUA13</strain>
    </source>
</reference>
<dbReference type="CDD" id="cd07731">
    <property type="entry name" value="ComA-like_MBL-fold"/>
    <property type="match status" value="1"/>
</dbReference>
<feature type="region of interest" description="Disordered" evidence="1">
    <location>
        <begin position="25"/>
        <end position="60"/>
    </location>
</feature>
<dbReference type="RefSeq" id="WP_191715373.1">
    <property type="nucleotide sequence ID" value="NZ_JACSPU010000003.1"/>
</dbReference>
<accession>A0ABR8WDT5</accession>
<dbReference type="SUPFAM" id="SSF47781">
    <property type="entry name" value="RuvA domain 2-like"/>
    <property type="match status" value="1"/>
</dbReference>
<dbReference type="PANTHER" id="PTHR30619">
    <property type="entry name" value="DNA INTERNALIZATION/COMPETENCE PROTEIN COMEC/REC2"/>
    <property type="match status" value="1"/>
</dbReference>
<feature type="compositionally biased region" description="Basic and acidic residues" evidence="1">
    <location>
        <begin position="25"/>
        <end position="47"/>
    </location>
</feature>
<dbReference type="InterPro" id="IPR010994">
    <property type="entry name" value="RuvA_2-like"/>
</dbReference>
<dbReference type="Gene3D" id="1.10.150.320">
    <property type="entry name" value="Photosystem II 12 kDa extrinsic protein"/>
    <property type="match status" value="1"/>
</dbReference>
<dbReference type="InterPro" id="IPR001279">
    <property type="entry name" value="Metallo-B-lactamas"/>
</dbReference>
<sequence length="387" mass="41542">MKKIIWSLLAVVVLVLLAACTGVSEKPKEERNHSEANQENELEKMEEPTGVEDSSENKKSAEEVALEGLTVHYIDVGQGDSTLLEFDGFSMLIDAGNWNSKEAVDYLKQQEIQDIDIVVGTHPDADHIGQLAQVIGEFEVGEVWMSGNTSSSNTFLNVLQAIEASGSEYVEPRSGDVFDVGPMQIEVLYPDEITGAANEESVSLKMTYGEIRLVFTGDAGIKQEQEMIDSGMDLDAEILHLGHHGSNTSTSSAFLEAVTPEVAIYSAGADNSYGHPHAEVIAAVENAGARVYGTDVNGTIIVETDGESYNVEIQEEGVPTEGENRCIDLNVASSAELQEISGIGQAYAQDIIDQRPFESVEELLDIKGIGQGTLSAIQEQGLACVGG</sequence>
<gene>
    <name evidence="3" type="ORF">H9630_10145</name>
</gene>
<organism evidence="3 4">
    <name type="scientific">Planococcus wigleyi</name>
    <dbReference type="NCBI Taxonomy" id="2762216"/>
    <lineage>
        <taxon>Bacteria</taxon>
        <taxon>Bacillati</taxon>
        <taxon>Bacillota</taxon>
        <taxon>Bacilli</taxon>
        <taxon>Bacillales</taxon>
        <taxon>Caryophanaceae</taxon>
        <taxon>Planococcus</taxon>
    </lineage>
</organism>